<dbReference type="Proteomes" id="UP001218629">
    <property type="component" value="Chromosome"/>
</dbReference>
<gene>
    <name evidence="1" type="ORF">MOV08_21060</name>
</gene>
<sequence length="176" mass="19438">MTNPAPRTLAEIRKAVRRPTQSVELLLDGELAERIERLERELERARRTDELSNAPDHAPAIQAEIDGLYEQAEAARQTFTFQALPHRVYQRLRTEHPPTPEQLAQAREKDGDEPAFDPDTFAPALVAAMCTAPAGTAAEWAELWDTLSDGHVTTLFTTALAAQFQVPDLAPKATTG</sequence>
<accession>A0ABY8A954</accession>
<proteinExistence type="predicted"/>
<organism evidence="1 2">
    <name type="scientific">Streptomyces yunnanensis</name>
    <dbReference type="NCBI Taxonomy" id="156453"/>
    <lineage>
        <taxon>Bacteria</taxon>
        <taxon>Bacillati</taxon>
        <taxon>Actinomycetota</taxon>
        <taxon>Actinomycetes</taxon>
        <taxon>Kitasatosporales</taxon>
        <taxon>Streptomycetaceae</taxon>
        <taxon>Streptomyces</taxon>
    </lineage>
</organism>
<evidence type="ECO:0008006" key="3">
    <source>
        <dbReference type="Google" id="ProtNLM"/>
    </source>
</evidence>
<dbReference type="EMBL" id="CP095749">
    <property type="protein sequence ID" value="WEB41512.1"/>
    <property type="molecule type" value="Genomic_DNA"/>
</dbReference>
<evidence type="ECO:0000313" key="1">
    <source>
        <dbReference type="EMBL" id="WEB41512.1"/>
    </source>
</evidence>
<reference evidence="1 2" key="1">
    <citation type="submission" date="2022-03" db="EMBL/GenBank/DDBJ databases">
        <title>Streptomyces yunnanensis P86,complete genome.</title>
        <authorList>
            <person name="Chen S."/>
            <person name="Zhang Q."/>
        </authorList>
    </citation>
    <scope>NUCLEOTIDE SEQUENCE [LARGE SCALE GENOMIC DNA]</scope>
    <source>
        <strain evidence="1 2">P86</strain>
    </source>
</reference>
<dbReference type="RefSeq" id="WP_275308514.1">
    <property type="nucleotide sequence ID" value="NZ_CP095749.1"/>
</dbReference>
<evidence type="ECO:0000313" key="2">
    <source>
        <dbReference type="Proteomes" id="UP001218629"/>
    </source>
</evidence>
<keyword evidence="2" id="KW-1185">Reference proteome</keyword>
<protein>
    <recommendedName>
        <fullName evidence="3">Tail assembly chaperone</fullName>
    </recommendedName>
</protein>
<name>A0ABY8A954_9ACTN</name>